<dbReference type="RefSeq" id="WP_183090961.1">
    <property type="nucleotide sequence ID" value="NZ_JACJUD010000008.1"/>
</dbReference>
<proteinExistence type="inferred from homology"/>
<keyword evidence="4 5" id="KW-0413">Isomerase</keyword>
<comment type="similarity">
    <text evidence="2">Belongs to the enoyl-CoA hydratase/isomerase family.</text>
</comment>
<dbReference type="InterPro" id="IPR001753">
    <property type="entry name" value="Enoyl-CoA_hydra/iso"/>
</dbReference>
<evidence type="ECO:0000256" key="3">
    <source>
        <dbReference type="ARBA" id="ARBA00023140"/>
    </source>
</evidence>
<reference evidence="5 6" key="1">
    <citation type="submission" date="2020-08" db="EMBL/GenBank/DDBJ databases">
        <authorList>
            <person name="Kim C.M."/>
        </authorList>
    </citation>
    <scope>NUCLEOTIDE SEQUENCE [LARGE SCALE GENOMIC DNA]</scope>
    <source>
        <strain evidence="5 6">UL070</strain>
    </source>
</reference>
<dbReference type="Gene3D" id="3.90.226.10">
    <property type="entry name" value="2-enoyl-CoA Hydratase, Chain A, domain 1"/>
    <property type="match status" value="1"/>
</dbReference>
<evidence type="ECO:0000313" key="6">
    <source>
        <dbReference type="Proteomes" id="UP000542720"/>
    </source>
</evidence>
<dbReference type="PANTHER" id="PTHR43684:SF1">
    <property type="entry name" value="ENOYL-COA DELTA ISOMERASE 2"/>
    <property type="match status" value="1"/>
</dbReference>
<dbReference type="SUPFAM" id="SSF52096">
    <property type="entry name" value="ClpP/crotonase"/>
    <property type="match status" value="1"/>
</dbReference>
<dbReference type="Pfam" id="PF00378">
    <property type="entry name" value="ECH_1"/>
    <property type="match status" value="1"/>
</dbReference>
<dbReference type="InterPro" id="IPR014748">
    <property type="entry name" value="Enoyl-CoA_hydra_C"/>
</dbReference>
<gene>
    <name evidence="5" type="ORF">H3H51_20620</name>
</gene>
<comment type="subcellular location">
    <subcellularLocation>
        <location evidence="1">Peroxisome</location>
    </subcellularLocation>
</comment>
<evidence type="ECO:0000313" key="5">
    <source>
        <dbReference type="EMBL" id="MBB2497432.1"/>
    </source>
</evidence>
<evidence type="ECO:0000256" key="4">
    <source>
        <dbReference type="ARBA" id="ARBA00023235"/>
    </source>
</evidence>
<dbReference type="Gene3D" id="1.10.12.10">
    <property type="entry name" value="Lyase 2-enoyl-coa Hydratase, Chain A, domain 2"/>
    <property type="match status" value="1"/>
</dbReference>
<dbReference type="PANTHER" id="PTHR43684">
    <property type="match status" value="1"/>
</dbReference>
<dbReference type="Proteomes" id="UP000542720">
    <property type="component" value="Unassembled WGS sequence"/>
</dbReference>
<keyword evidence="6" id="KW-1185">Reference proteome</keyword>
<evidence type="ECO:0000256" key="2">
    <source>
        <dbReference type="ARBA" id="ARBA00005254"/>
    </source>
</evidence>
<protein>
    <submittedName>
        <fullName evidence="5">Enoyl-CoA hydratase/isomerase family protein</fullName>
    </submittedName>
</protein>
<organism evidence="5 6">
    <name type="scientific">Aquipseudomonas ullengensis</name>
    <dbReference type="NCBI Taxonomy" id="2759166"/>
    <lineage>
        <taxon>Bacteria</taxon>
        <taxon>Pseudomonadati</taxon>
        <taxon>Pseudomonadota</taxon>
        <taxon>Gammaproteobacteria</taxon>
        <taxon>Pseudomonadales</taxon>
        <taxon>Pseudomonadaceae</taxon>
        <taxon>Aquipseudomonas</taxon>
    </lineage>
</organism>
<accession>A0A7W4QBW7</accession>
<dbReference type="EMBL" id="JACJUD010000008">
    <property type="protein sequence ID" value="MBB2497432.1"/>
    <property type="molecule type" value="Genomic_DNA"/>
</dbReference>
<name>A0A7W4QBW7_9GAMM</name>
<comment type="caution">
    <text evidence="5">The sequence shown here is derived from an EMBL/GenBank/DDBJ whole genome shotgun (WGS) entry which is preliminary data.</text>
</comment>
<keyword evidence="3" id="KW-0576">Peroxisome</keyword>
<dbReference type="CDD" id="cd06558">
    <property type="entry name" value="crotonase-like"/>
    <property type="match status" value="1"/>
</dbReference>
<dbReference type="GO" id="GO:0004165">
    <property type="term" value="F:delta(3)-delta(2)-enoyl-CoA isomerase activity"/>
    <property type="evidence" value="ECO:0007669"/>
    <property type="project" value="UniProtKB-ARBA"/>
</dbReference>
<dbReference type="InterPro" id="IPR029045">
    <property type="entry name" value="ClpP/crotonase-like_dom_sf"/>
</dbReference>
<evidence type="ECO:0000256" key="1">
    <source>
        <dbReference type="ARBA" id="ARBA00004275"/>
    </source>
</evidence>
<dbReference type="InterPro" id="IPR051053">
    <property type="entry name" value="ECH/Chromodomain_protein"/>
</dbReference>
<sequence length="247" mass="26396">MEGRVLVGQPAEGVCLIRINRPERRNALDVATYAQLGEALLAAERNDAIRVIVLTGEGQHFTAGNDLADFRLLKDAESVPGIDFLRILCGLSKPVVAAVEGYAIGIGTTLLLHCDLAYAGKGSTFRLPFVGLGLCPEGGATYLLPRLAGSKVATNLLYFGEPFLADYAQEIGLINEVVEQGRALETALQRAEILSRLPAQALSKTKALLSSHGRVELNRVVAAEEAVFLECCASDEAQAAFSAFIKR</sequence>
<dbReference type="AlphaFoldDB" id="A0A7W4QBW7"/>